<dbReference type="Gene3D" id="3.40.50.12230">
    <property type="match status" value="1"/>
</dbReference>
<evidence type="ECO:0000256" key="2">
    <source>
        <dbReference type="ARBA" id="ARBA00012261"/>
    </source>
</evidence>
<feature type="domain" description="Formyl transferase N-terminal" evidence="5">
    <location>
        <begin position="12"/>
        <end position="186"/>
    </location>
</feature>
<comment type="similarity">
    <text evidence="1">Belongs to the Fmt family.</text>
</comment>
<dbReference type="Pfam" id="PF00551">
    <property type="entry name" value="Formyl_trans_N"/>
    <property type="match status" value="1"/>
</dbReference>
<reference evidence="7 8" key="1">
    <citation type="journal article" date="2015" name="Nature">
        <title>rRNA introns, odd ribosomes, and small enigmatic genomes across a large radiation of phyla.</title>
        <authorList>
            <person name="Brown C.T."/>
            <person name="Hug L.A."/>
            <person name="Thomas B.C."/>
            <person name="Sharon I."/>
            <person name="Castelle C.J."/>
            <person name="Singh A."/>
            <person name="Wilkins M.J."/>
            <person name="Williams K.H."/>
            <person name="Banfield J.F."/>
        </authorList>
    </citation>
    <scope>NUCLEOTIDE SEQUENCE [LARGE SCALE GENOMIC DNA]</scope>
</reference>
<dbReference type="EMBL" id="LBVO01000002">
    <property type="protein sequence ID" value="KKQ90607.1"/>
    <property type="molecule type" value="Genomic_DNA"/>
</dbReference>
<protein>
    <recommendedName>
        <fullName evidence="2">methionyl-tRNA formyltransferase</fullName>
        <ecNumber evidence="2">2.1.2.9</ecNumber>
    </recommendedName>
</protein>
<dbReference type="CDD" id="cd08646">
    <property type="entry name" value="FMT_core_Met-tRNA-FMT_N"/>
    <property type="match status" value="1"/>
</dbReference>
<evidence type="ECO:0000256" key="4">
    <source>
        <dbReference type="ARBA" id="ARBA00022917"/>
    </source>
</evidence>
<dbReference type="Pfam" id="PF02911">
    <property type="entry name" value="Formyl_trans_C"/>
    <property type="match status" value="1"/>
</dbReference>
<dbReference type="PATRIC" id="fig|1618334.3.peg.26"/>
<evidence type="ECO:0000313" key="7">
    <source>
        <dbReference type="EMBL" id="KKQ90607.1"/>
    </source>
</evidence>
<dbReference type="InterPro" id="IPR011034">
    <property type="entry name" value="Formyl_transferase-like_C_sf"/>
</dbReference>
<evidence type="ECO:0000259" key="6">
    <source>
        <dbReference type="Pfam" id="PF02911"/>
    </source>
</evidence>
<dbReference type="Proteomes" id="UP000033934">
    <property type="component" value="Unassembled WGS sequence"/>
</dbReference>
<dbReference type="CDD" id="cd08704">
    <property type="entry name" value="Met_tRNA_FMT_C"/>
    <property type="match status" value="1"/>
</dbReference>
<proteinExistence type="inferred from homology"/>
<evidence type="ECO:0000256" key="3">
    <source>
        <dbReference type="ARBA" id="ARBA00022679"/>
    </source>
</evidence>
<evidence type="ECO:0000256" key="1">
    <source>
        <dbReference type="ARBA" id="ARBA00010699"/>
    </source>
</evidence>
<dbReference type="PANTHER" id="PTHR11138:SF5">
    <property type="entry name" value="METHIONYL-TRNA FORMYLTRANSFERASE, MITOCHONDRIAL"/>
    <property type="match status" value="1"/>
</dbReference>
<dbReference type="SUPFAM" id="SSF53328">
    <property type="entry name" value="Formyltransferase"/>
    <property type="match status" value="1"/>
</dbReference>
<keyword evidence="3 7" id="KW-0808">Transferase</keyword>
<dbReference type="EC" id="2.1.2.9" evidence="2"/>
<dbReference type="InterPro" id="IPR002376">
    <property type="entry name" value="Formyl_transf_N"/>
</dbReference>
<evidence type="ECO:0000313" key="8">
    <source>
        <dbReference type="Proteomes" id="UP000033934"/>
    </source>
</evidence>
<dbReference type="PANTHER" id="PTHR11138">
    <property type="entry name" value="METHIONYL-TRNA FORMYLTRANSFERASE"/>
    <property type="match status" value="1"/>
</dbReference>
<organism evidence="7 8">
    <name type="scientific">Berkelbacteria bacterium GW2011_GWA2_38_9</name>
    <dbReference type="NCBI Taxonomy" id="1618334"/>
    <lineage>
        <taxon>Bacteria</taxon>
        <taxon>Candidatus Berkelbacteria</taxon>
    </lineage>
</organism>
<gene>
    <name evidence="7" type="ORF">UT11_C0002G0011</name>
</gene>
<dbReference type="InterPro" id="IPR005794">
    <property type="entry name" value="Fmt"/>
</dbReference>
<sequence>MSKVKNKSQNLKVLFLGSGLFAAQVIEELAKQKFPLDEVLGLLDKKAGRGQKNIELPVKLAVQKTDYNLTEFISKEEFSNILESSKSDVVVVADFGWIIFDNDLKKAKKAFLNIHPSLLPKYRGPSPIQSAILAGDQSTGVTLMEMDQQMDHGPIIAQEFVEISAVETTGSLILKTALTGAQLLIDNLPKYLDGSLSPTDQDHQQATFCQMIKKIDGQIDWTKPAIEIDRQVRALNIWPKASTTFCGKHLIIHSGHISGNQYIPDLVQLEGRKIIRWQDFLNGQRISESQALLELTAKM</sequence>
<dbReference type="InterPro" id="IPR044135">
    <property type="entry name" value="Met-tRNA-FMT_C"/>
</dbReference>
<comment type="caution">
    <text evidence="7">The sequence shown here is derived from an EMBL/GenBank/DDBJ whole genome shotgun (WGS) entry which is preliminary data.</text>
</comment>
<feature type="domain" description="Formyl transferase C-terminal" evidence="6">
    <location>
        <begin position="212"/>
        <end position="258"/>
    </location>
</feature>
<dbReference type="NCBIfam" id="TIGR00460">
    <property type="entry name" value="fmt"/>
    <property type="match status" value="1"/>
</dbReference>
<dbReference type="GO" id="GO:0004479">
    <property type="term" value="F:methionyl-tRNA formyltransferase activity"/>
    <property type="evidence" value="ECO:0007669"/>
    <property type="project" value="UniProtKB-EC"/>
</dbReference>
<dbReference type="InterPro" id="IPR036477">
    <property type="entry name" value="Formyl_transf_N_sf"/>
</dbReference>
<keyword evidence="4" id="KW-0648">Protein biosynthesis</keyword>
<dbReference type="AlphaFoldDB" id="A0A0G0LHV1"/>
<dbReference type="SUPFAM" id="SSF50486">
    <property type="entry name" value="FMT C-terminal domain-like"/>
    <property type="match status" value="1"/>
</dbReference>
<evidence type="ECO:0000259" key="5">
    <source>
        <dbReference type="Pfam" id="PF00551"/>
    </source>
</evidence>
<dbReference type="GO" id="GO:0005829">
    <property type="term" value="C:cytosol"/>
    <property type="evidence" value="ECO:0007669"/>
    <property type="project" value="TreeGrafter"/>
</dbReference>
<accession>A0A0G0LHV1</accession>
<dbReference type="InterPro" id="IPR041711">
    <property type="entry name" value="Met-tRNA-FMT_N"/>
</dbReference>
<dbReference type="InterPro" id="IPR005793">
    <property type="entry name" value="Formyl_trans_C"/>
</dbReference>
<name>A0A0G0LHV1_9BACT</name>